<dbReference type="AlphaFoldDB" id="A0A0E9UDB9"/>
<sequence length="33" mass="3903">MELNRNECQELLGIIKNITNNVYCHSNNVHFKN</sequence>
<protein>
    <submittedName>
        <fullName evidence="1">Uncharacterized protein</fullName>
    </submittedName>
</protein>
<reference evidence="1" key="1">
    <citation type="submission" date="2014-11" db="EMBL/GenBank/DDBJ databases">
        <authorList>
            <person name="Amaro Gonzalez C."/>
        </authorList>
    </citation>
    <scope>NUCLEOTIDE SEQUENCE</scope>
</reference>
<evidence type="ECO:0000313" key="1">
    <source>
        <dbReference type="EMBL" id="JAH63771.1"/>
    </source>
</evidence>
<accession>A0A0E9UDB9</accession>
<dbReference type="EMBL" id="GBXM01044806">
    <property type="protein sequence ID" value="JAH63771.1"/>
    <property type="molecule type" value="Transcribed_RNA"/>
</dbReference>
<proteinExistence type="predicted"/>
<name>A0A0E9UDB9_ANGAN</name>
<organism evidence="1">
    <name type="scientific">Anguilla anguilla</name>
    <name type="common">European freshwater eel</name>
    <name type="synonym">Muraena anguilla</name>
    <dbReference type="NCBI Taxonomy" id="7936"/>
    <lineage>
        <taxon>Eukaryota</taxon>
        <taxon>Metazoa</taxon>
        <taxon>Chordata</taxon>
        <taxon>Craniata</taxon>
        <taxon>Vertebrata</taxon>
        <taxon>Euteleostomi</taxon>
        <taxon>Actinopterygii</taxon>
        <taxon>Neopterygii</taxon>
        <taxon>Teleostei</taxon>
        <taxon>Anguilliformes</taxon>
        <taxon>Anguillidae</taxon>
        <taxon>Anguilla</taxon>
    </lineage>
</organism>
<reference evidence="1" key="2">
    <citation type="journal article" date="2015" name="Fish Shellfish Immunol.">
        <title>Early steps in the European eel (Anguilla anguilla)-Vibrio vulnificus interaction in the gills: Role of the RtxA13 toxin.</title>
        <authorList>
            <person name="Callol A."/>
            <person name="Pajuelo D."/>
            <person name="Ebbesson L."/>
            <person name="Teles M."/>
            <person name="MacKenzie S."/>
            <person name="Amaro C."/>
        </authorList>
    </citation>
    <scope>NUCLEOTIDE SEQUENCE</scope>
</reference>